<dbReference type="InterPro" id="IPR051617">
    <property type="entry name" value="UNC-93-like_regulator"/>
</dbReference>
<gene>
    <name evidence="7" type="ORF">BDY17DRAFT_243463</name>
</gene>
<feature type="transmembrane region" description="Helical" evidence="6">
    <location>
        <begin position="184"/>
        <end position="202"/>
    </location>
</feature>
<dbReference type="GeneID" id="54471437"/>
<keyword evidence="2 6" id="KW-0812">Transmembrane</keyword>
<evidence type="ECO:0000256" key="6">
    <source>
        <dbReference type="SAM" id="Phobius"/>
    </source>
</evidence>
<dbReference type="Pfam" id="PF05978">
    <property type="entry name" value="UNC-93"/>
    <property type="match status" value="1"/>
</dbReference>
<dbReference type="PANTHER" id="PTHR23294">
    <property type="entry name" value="ET TRANSLATION PRODUCT-RELATED"/>
    <property type="match status" value="1"/>
</dbReference>
<organism evidence="7 8">
    <name type="scientific">Neohortaea acidophila</name>
    <dbReference type="NCBI Taxonomy" id="245834"/>
    <lineage>
        <taxon>Eukaryota</taxon>
        <taxon>Fungi</taxon>
        <taxon>Dikarya</taxon>
        <taxon>Ascomycota</taxon>
        <taxon>Pezizomycotina</taxon>
        <taxon>Dothideomycetes</taxon>
        <taxon>Dothideomycetidae</taxon>
        <taxon>Mycosphaerellales</taxon>
        <taxon>Teratosphaeriaceae</taxon>
        <taxon>Neohortaea</taxon>
    </lineage>
</organism>
<dbReference type="InterPro" id="IPR010291">
    <property type="entry name" value="Ion_channel_UNC-93"/>
</dbReference>
<evidence type="ECO:0000256" key="3">
    <source>
        <dbReference type="ARBA" id="ARBA00022989"/>
    </source>
</evidence>
<dbReference type="EMBL" id="MU001631">
    <property type="protein sequence ID" value="KAF2487970.1"/>
    <property type="molecule type" value="Genomic_DNA"/>
</dbReference>
<evidence type="ECO:0000256" key="2">
    <source>
        <dbReference type="ARBA" id="ARBA00022692"/>
    </source>
</evidence>
<feature type="transmembrane region" description="Helical" evidence="6">
    <location>
        <begin position="417"/>
        <end position="437"/>
    </location>
</feature>
<dbReference type="InterPro" id="IPR036259">
    <property type="entry name" value="MFS_trans_sf"/>
</dbReference>
<proteinExistence type="predicted"/>
<protein>
    <submittedName>
        <fullName evidence="7">Major facilitator superfamily domain-containing protein</fullName>
    </submittedName>
</protein>
<dbReference type="PANTHER" id="PTHR23294:SF59">
    <property type="entry name" value="UNC93-LIKE PROTEIN C922.05C"/>
    <property type="match status" value="1"/>
</dbReference>
<feature type="region of interest" description="Disordered" evidence="5">
    <location>
        <begin position="1"/>
        <end position="28"/>
    </location>
</feature>
<dbReference type="AlphaFoldDB" id="A0A6A6Q6G0"/>
<comment type="subcellular location">
    <subcellularLocation>
        <location evidence="1">Membrane</location>
        <topology evidence="1">Multi-pass membrane protein</topology>
    </subcellularLocation>
</comment>
<dbReference type="Gene3D" id="1.20.1250.20">
    <property type="entry name" value="MFS general substrate transporter like domains"/>
    <property type="match status" value="1"/>
</dbReference>
<keyword evidence="3 6" id="KW-1133">Transmembrane helix</keyword>
<feature type="transmembrane region" description="Helical" evidence="6">
    <location>
        <begin position="276"/>
        <end position="293"/>
    </location>
</feature>
<dbReference type="Proteomes" id="UP000799767">
    <property type="component" value="Unassembled WGS sequence"/>
</dbReference>
<dbReference type="RefSeq" id="XP_033594539.1">
    <property type="nucleotide sequence ID" value="XM_033730435.1"/>
</dbReference>
<keyword evidence="8" id="KW-1185">Reference proteome</keyword>
<evidence type="ECO:0000256" key="1">
    <source>
        <dbReference type="ARBA" id="ARBA00004141"/>
    </source>
</evidence>
<sequence>MADDKSPALQYTGSPEQSLEGHSAQHDHNDHHEVVLPTGWRYKSFKFGPLTLPWYASPEFQVTLVAFVCFLCPGMFNAVNGLGGGGQFNPEASDDSNVAVYATFAVFGFFAGTIVNNLGVRYSLGFAGFGYALYVSGYLCYSYTANFGYVVFTGAMLGVCAGILWSAQGVVMLSYPPENKKGRFIALFWIIFNLGGVIGALVPLGQNIHVTHKGSVTPGTYIGFLVLCTCGALLGFTLCRASNVIRRDGSKVILMRHPTVKSEFLGLFETLKSDPYIVLLFPMFFASNWFYTYQFNAFNAPKFDVRTRALNNVLYWSAQMVGAGIFGLLLDLKYFRRSTRARAAWVALLVLTLAIWGGGYAFQTYTRSDLGTIYDWTTDGYVGPMFLYIFYGMYDAIWQTCIYWFMGALTNSGRKLAYFAGFYKGLQSTGAAIIFRLDGLHTPYINEFASSWGLLLGGLLFALPVIVMKIKDTTPLQQDLKLTDATVADVLPPENFADTEVGAEKA</sequence>
<dbReference type="GO" id="GO:0016020">
    <property type="term" value="C:membrane"/>
    <property type="evidence" value="ECO:0007669"/>
    <property type="project" value="UniProtKB-SubCell"/>
</dbReference>
<dbReference type="OrthoDB" id="196103at2759"/>
<feature type="transmembrane region" description="Helical" evidence="6">
    <location>
        <begin position="98"/>
        <end position="115"/>
    </location>
</feature>
<feature type="transmembrane region" description="Helical" evidence="6">
    <location>
        <begin position="222"/>
        <end position="241"/>
    </location>
</feature>
<reference evidence="7" key="1">
    <citation type="journal article" date="2020" name="Stud. Mycol.">
        <title>101 Dothideomycetes genomes: a test case for predicting lifestyles and emergence of pathogens.</title>
        <authorList>
            <person name="Haridas S."/>
            <person name="Albert R."/>
            <person name="Binder M."/>
            <person name="Bloem J."/>
            <person name="Labutti K."/>
            <person name="Salamov A."/>
            <person name="Andreopoulos B."/>
            <person name="Baker S."/>
            <person name="Barry K."/>
            <person name="Bills G."/>
            <person name="Bluhm B."/>
            <person name="Cannon C."/>
            <person name="Castanera R."/>
            <person name="Culley D."/>
            <person name="Daum C."/>
            <person name="Ezra D."/>
            <person name="Gonzalez J."/>
            <person name="Henrissat B."/>
            <person name="Kuo A."/>
            <person name="Liang C."/>
            <person name="Lipzen A."/>
            <person name="Lutzoni F."/>
            <person name="Magnuson J."/>
            <person name="Mondo S."/>
            <person name="Nolan M."/>
            <person name="Ohm R."/>
            <person name="Pangilinan J."/>
            <person name="Park H.-J."/>
            <person name="Ramirez L."/>
            <person name="Alfaro M."/>
            <person name="Sun H."/>
            <person name="Tritt A."/>
            <person name="Yoshinaga Y."/>
            <person name="Zwiers L.-H."/>
            <person name="Turgeon B."/>
            <person name="Goodwin S."/>
            <person name="Spatafora J."/>
            <person name="Crous P."/>
            <person name="Grigoriev I."/>
        </authorList>
    </citation>
    <scope>NUCLEOTIDE SEQUENCE</scope>
    <source>
        <strain evidence="7">CBS 113389</strain>
    </source>
</reference>
<name>A0A6A6Q6G0_9PEZI</name>
<keyword evidence="4 6" id="KW-0472">Membrane</keyword>
<evidence type="ECO:0000313" key="7">
    <source>
        <dbReference type="EMBL" id="KAF2487970.1"/>
    </source>
</evidence>
<feature type="transmembrane region" description="Helical" evidence="6">
    <location>
        <begin position="60"/>
        <end position="78"/>
    </location>
</feature>
<evidence type="ECO:0000256" key="4">
    <source>
        <dbReference type="ARBA" id="ARBA00023136"/>
    </source>
</evidence>
<feature type="transmembrane region" description="Helical" evidence="6">
    <location>
        <begin position="313"/>
        <end position="332"/>
    </location>
</feature>
<evidence type="ECO:0000313" key="8">
    <source>
        <dbReference type="Proteomes" id="UP000799767"/>
    </source>
</evidence>
<feature type="transmembrane region" description="Helical" evidence="6">
    <location>
        <begin position="122"/>
        <end position="144"/>
    </location>
</feature>
<evidence type="ECO:0000256" key="5">
    <source>
        <dbReference type="SAM" id="MobiDB-lite"/>
    </source>
</evidence>
<feature type="transmembrane region" description="Helical" evidence="6">
    <location>
        <begin position="385"/>
        <end position="405"/>
    </location>
</feature>
<dbReference type="SUPFAM" id="SSF103473">
    <property type="entry name" value="MFS general substrate transporter"/>
    <property type="match status" value="1"/>
</dbReference>
<feature type="transmembrane region" description="Helical" evidence="6">
    <location>
        <begin position="449"/>
        <end position="468"/>
    </location>
</feature>
<feature type="transmembrane region" description="Helical" evidence="6">
    <location>
        <begin position="150"/>
        <end position="172"/>
    </location>
</feature>
<accession>A0A6A6Q6G0</accession>
<feature type="transmembrane region" description="Helical" evidence="6">
    <location>
        <begin position="344"/>
        <end position="365"/>
    </location>
</feature>